<dbReference type="InterPro" id="IPR036872">
    <property type="entry name" value="CH_dom_sf"/>
</dbReference>
<accession>A0A1D6FTW9</accession>
<dbReference type="EMBL" id="CM000784">
    <property type="protein sequence ID" value="AQK94932.1"/>
    <property type="molecule type" value="Genomic_DNA"/>
</dbReference>
<dbReference type="SMART" id="SM00033">
    <property type="entry name" value="CH"/>
    <property type="match status" value="1"/>
</dbReference>
<protein>
    <submittedName>
        <fullName evidence="1">Kinesin-related protein3</fullName>
    </submittedName>
</protein>
<evidence type="ECO:0000313" key="1">
    <source>
        <dbReference type="EMBL" id="AQK94932.1"/>
    </source>
</evidence>
<name>A0A1D6FTW9_MAIZE</name>
<dbReference type="InterPro" id="IPR001715">
    <property type="entry name" value="CH_dom"/>
</dbReference>
<proteinExistence type="predicted"/>
<dbReference type="PROSITE" id="PS50021">
    <property type="entry name" value="CH"/>
    <property type="match status" value="1"/>
</dbReference>
<dbReference type="Pfam" id="PF00307">
    <property type="entry name" value="CH"/>
    <property type="match status" value="1"/>
</dbReference>
<dbReference type="Gene3D" id="1.10.418.10">
    <property type="entry name" value="Calponin-like domain"/>
    <property type="match status" value="1"/>
</dbReference>
<dbReference type="AlphaFoldDB" id="A0A1D6FTW9"/>
<dbReference type="FunFam" id="1.10.418.10:FF:000065">
    <property type="entry name" value="p-loop nucleoside triphosphate hydrolase superfamily protein with CH (Calponin Homology) domain"/>
    <property type="match status" value="1"/>
</dbReference>
<dbReference type="SUPFAM" id="SSF47576">
    <property type="entry name" value="Calponin-homology domain, CH-domain"/>
    <property type="match status" value="1"/>
</dbReference>
<sequence>MGSVDGRGVEGIHEANRRAQLIGWMNALLPEFSLPPDSSSEELRELLSDGVVLCRLVNTLIPGVLEASLFFSCGSWEGYAPSDQRLGNVKKFLSVVSDMGLPGFSLKDLDEGLMSSVVECLLVLRGSVDPRLGDDIPPDVTRTPLRKQWGVQEMDKPQVPAAALGKRSPAEDMRNGVADSKTHQKTSVFSGQKVREVFQLKRGSYSDLTAAKISEMMHSNSLDNAPTQSLISVVNGILDESIERKKGEIPHVCVHFELHYYLSICDFLQRCLSLTVSSQRVVYLLRKVVQEIEHRLCIQAEHIRSVR</sequence>
<organism evidence="1">
    <name type="scientific">Zea mays</name>
    <name type="common">Maize</name>
    <dbReference type="NCBI Taxonomy" id="4577"/>
    <lineage>
        <taxon>Eukaryota</taxon>
        <taxon>Viridiplantae</taxon>
        <taxon>Streptophyta</taxon>
        <taxon>Embryophyta</taxon>
        <taxon>Tracheophyta</taxon>
        <taxon>Spermatophyta</taxon>
        <taxon>Magnoliopsida</taxon>
        <taxon>Liliopsida</taxon>
        <taxon>Poales</taxon>
        <taxon>Poaceae</taxon>
        <taxon>PACMAD clade</taxon>
        <taxon>Panicoideae</taxon>
        <taxon>Andropogonodae</taxon>
        <taxon>Andropogoneae</taxon>
        <taxon>Tripsacinae</taxon>
        <taxon>Zea</taxon>
    </lineage>
</organism>
<gene>
    <name evidence="1" type="ORF">ZEAMMB73_Zm00001d010790</name>
</gene>
<reference evidence="1" key="1">
    <citation type="submission" date="2015-12" db="EMBL/GenBank/DDBJ databases">
        <title>Update maize B73 reference genome by single molecule sequencing technologies.</title>
        <authorList>
            <consortium name="Maize Genome Sequencing Project"/>
            <person name="Ware D."/>
        </authorList>
    </citation>
    <scope>NUCLEOTIDE SEQUENCE</scope>
    <source>
        <tissue evidence="1">Seedling</tissue>
    </source>
</reference>